<sequence length="344" mass="38268">MAKDPNVDLNDGEDQGDETNQDSSNDDSSGQSENRGRRDSEDEVDNDNGGGNDYDIIDGDKEVGNDSDEGSEGEEQVVLEKADKQKRHLMDSFIPEDGELQKLMSESSDLSKEAEQVFEAISDREVKLLREMELLKNALSMAVSKLKTSLQAEVTELAEKTGRQRRDYNFQKPYKACVSIEPSAPDQQYPGLGQPPSRGAGAYLPKGLGSSPPIPQPPADVREFIPSKGDPLIKPSAPVKRPALPPSSQPRAQVGPRPDQVDLSQVVWLRLHPERKQEELKKKVDLLLKEKQNKGKDVLIIPVNHNLKNTEEVKTEFLHAVRVKPGALKHHNFRQLRSLAVVEY</sequence>
<dbReference type="Proteomes" id="UP001642540">
    <property type="component" value="Unassembled WGS sequence"/>
</dbReference>
<feature type="region of interest" description="Disordered" evidence="1">
    <location>
        <begin position="1"/>
        <end position="84"/>
    </location>
</feature>
<feature type="region of interest" description="Disordered" evidence="1">
    <location>
        <begin position="181"/>
        <end position="259"/>
    </location>
</feature>
<evidence type="ECO:0000313" key="2">
    <source>
        <dbReference type="EMBL" id="CAL8070915.1"/>
    </source>
</evidence>
<keyword evidence="3" id="KW-1185">Reference proteome</keyword>
<name>A0ABP1PLY4_9HEXA</name>
<feature type="compositionally biased region" description="Acidic residues" evidence="1">
    <location>
        <begin position="65"/>
        <end position="77"/>
    </location>
</feature>
<dbReference type="EMBL" id="CAXLJM020000004">
    <property type="protein sequence ID" value="CAL8070915.1"/>
    <property type="molecule type" value="Genomic_DNA"/>
</dbReference>
<feature type="compositionally biased region" description="Low complexity" evidence="1">
    <location>
        <begin position="21"/>
        <end position="32"/>
    </location>
</feature>
<evidence type="ECO:0000256" key="1">
    <source>
        <dbReference type="SAM" id="MobiDB-lite"/>
    </source>
</evidence>
<gene>
    <name evidence="2" type="ORF">ODALV1_LOCUS1478</name>
</gene>
<reference evidence="2 3" key="1">
    <citation type="submission" date="2024-08" db="EMBL/GenBank/DDBJ databases">
        <authorList>
            <person name="Cucini C."/>
            <person name="Frati F."/>
        </authorList>
    </citation>
    <scope>NUCLEOTIDE SEQUENCE [LARGE SCALE GENOMIC DNA]</scope>
</reference>
<protein>
    <submittedName>
        <fullName evidence="2">Uncharacterized protein</fullName>
    </submittedName>
</protein>
<accession>A0ABP1PLY4</accession>
<proteinExistence type="predicted"/>
<feature type="compositionally biased region" description="Acidic residues" evidence="1">
    <location>
        <begin position="10"/>
        <end position="20"/>
    </location>
</feature>
<comment type="caution">
    <text evidence="2">The sequence shown here is derived from an EMBL/GenBank/DDBJ whole genome shotgun (WGS) entry which is preliminary data.</text>
</comment>
<organism evidence="2 3">
    <name type="scientific">Orchesella dallaii</name>
    <dbReference type="NCBI Taxonomy" id="48710"/>
    <lineage>
        <taxon>Eukaryota</taxon>
        <taxon>Metazoa</taxon>
        <taxon>Ecdysozoa</taxon>
        <taxon>Arthropoda</taxon>
        <taxon>Hexapoda</taxon>
        <taxon>Collembola</taxon>
        <taxon>Entomobryomorpha</taxon>
        <taxon>Entomobryoidea</taxon>
        <taxon>Orchesellidae</taxon>
        <taxon>Orchesellinae</taxon>
        <taxon>Orchesella</taxon>
    </lineage>
</organism>
<evidence type="ECO:0000313" key="3">
    <source>
        <dbReference type="Proteomes" id="UP001642540"/>
    </source>
</evidence>